<evidence type="ECO:0000313" key="4">
    <source>
        <dbReference type="EMBL" id="CAF0853093.1"/>
    </source>
</evidence>
<dbReference type="InterPro" id="IPR022122">
    <property type="entry name" value="DUF3657"/>
</dbReference>
<dbReference type="Proteomes" id="UP000663854">
    <property type="component" value="Unassembled WGS sequence"/>
</dbReference>
<dbReference type="Pfam" id="PF05057">
    <property type="entry name" value="DUF676"/>
    <property type="match status" value="1"/>
</dbReference>
<dbReference type="AlphaFoldDB" id="A0A813WGB2"/>
<gene>
    <name evidence="5" type="ORF">JXQ802_LOCUS7797</name>
    <name evidence="4" type="ORF">PYM288_LOCUS7160</name>
</gene>
<feature type="region of interest" description="Disordered" evidence="2">
    <location>
        <begin position="434"/>
        <end position="494"/>
    </location>
</feature>
<evidence type="ECO:0000256" key="1">
    <source>
        <dbReference type="ARBA" id="ARBA00007949"/>
    </source>
</evidence>
<dbReference type="EMBL" id="CAJNOH010000085">
    <property type="protein sequence ID" value="CAF0853093.1"/>
    <property type="molecule type" value="Genomic_DNA"/>
</dbReference>
<protein>
    <recommendedName>
        <fullName evidence="3">DUF676 domain-containing protein</fullName>
    </recommendedName>
</protein>
<feature type="domain" description="DUF676" evidence="3">
    <location>
        <begin position="851"/>
        <end position="1044"/>
    </location>
</feature>
<organism evidence="4 6">
    <name type="scientific">Rotaria sordida</name>
    <dbReference type="NCBI Taxonomy" id="392033"/>
    <lineage>
        <taxon>Eukaryota</taxon>
        <taxon>Metazoa</taxon>
        <taxon>Spiralia</taxon>
        <taxon>Gnathifera</taxon>
        <taxon>Rotifera</taxon>
        <taxon>Eurotatoria</taxon>
        <taxon>Bdelloidea</taxon>
        <taxon>Philodinida</taxon>
        <taxon>Philodinidae</taxon>
        <taxon>Rotaria</taxon>
    </lineage>
</organism>
<dbReference type="PANTHER" id="PTHR12482">
    <property type="entry name" value="LIPASE ROG1-RELATED-RELATED"/>
    <property type="match status" value="1"/>
</dbReference>
<dbReference type="Gene3D" id="3.40.50.1820">
    <property type="entry name" value="alpha/beta hydrolase"/>
    <property type="match status" value="1"/>
</dbReference>
<feature type="compositionally biased region" description="Polar residues" evidence="2">
    <location>
        <begin position="480"/>
        <end position="494"/>
    </location>
</feature>
<feature type="compositionally biased region" description="Low complexity" evidence="2">
    <location>
        <begin position="446"/>
        <end position="479"/>
    </location>
</feature>
<dbReference type="InterPro" id="IPR007751">
    <property type="entry name" value="DUF676_lipase-like"/>
</dbReference>
<evidence type="ECO:0000313" key="6">
    <source>
        <dbReference type="Proteomes" id="UP000663854"/>
    </source>
</evidence>
<evidence type="ECO:0000259" key="3">
    <source>
        <dbReference type="Pfam" id="PF05057"/>
    </source>
</evidence>
<evidence type="ECO:0000313" key="5">
    <source>
        <dbReference type="EMBL" id="CAF0873629.1"/>
    </source>
</evidence>
<sequence>MGDLQAEIELTVELRKFFNIDLFVQGYYQIRAGIKVAPKIQSATKIEVKSEFPFTIDDSNEPIYPACIFNDWGVSKTFLVIYKSEEVELDDQFNFKLSVIVDAQHITDCFNRMDMQLCLELFFMEKDYSPEKIGTMQSLCSRCYKLHFNPRLGVHTHMPILFDYFHLSAITTTIHGSLLCLIPPYVFDRPNVHRTSLFSFLFGQDLSQVTTDQLHPSLLERAYHLHNNICEILLSSYESLQDFYEKMIQHLPANEQKPIHHHQNCRQRLKELCQKLKTVDDVHSIDDLAHAHIAQCSAENIMLWCQFIQIFGLHEITAIVLAKDYHFKRVKRLSECFFLRETSRINLLINESDIYNDLHELVRNSLYYSRLPHLPIECVELDGTPDTLPILVEEIYTPTEQQSTTAILSSLNSKTNNDNSVLQRVQNLNKLQPNLSHSFSGKLNETTSNSVSNSPSTSHSKSQKQQQQQQQQTKASPTKNNSNNTNATPTRHQSAKSFSLFRNHTLKHTNPVVALPNEPFVKLTSIRKVDQDNIQSSPTLKSHINPSFGLFPNQSDSDINNSHYNKFNSSYLSTPTSHHSLPNVSFKRSNSASTTNSNLIDSPIVPNFLCGTSDKINDEVFLTNNQNNIVAASTFDDSSMKSKVLRASYRGKAHTMDRPIKKPTTLRSLSTSETHNNTKQHSTNIQKKYFITNSDDKISTTNRPVNYSLDSVLNFTLELEQRSTDDIQRRHTTSTNDIDPLLLNGLTDDENQLNLIEKTNEYNSSMNIIDDDNNDQSINLENNQQENSLEYDRLQNNSINSQTIEFVVHKEKLKQILSSKYSSNLMFFSDFSTPISMNPYFSPDIIPFNTNGTHLIICVHGLDGNSGDLRLIKTYLELCLPSCQLDFLMSSSNHSSTFDDIDVMVKQLIEEIHIHIERYGLKPQRISFIGHSLGNLIIRAAVSHQRFEPYRPLLYTYLSLSGPHLGTLFNTSGLVNIGMWLMQKWKKSFSLSQMSFSDHIDPKQTYLYKLSKQPCLEFFKNILLVASPQDRYVPFHSARIEVCKAALKDTAYGSIYVEMISNLLEPILRNPSITFVRYNAFHNIPSGTNNIIGRAAHIAILDSELFVEKLILISAAKYFK</sequence>
<evidence type="ECO:0000256" key="2">
    <source>
        <dbReference type="SAM" id="MobiDB-lite"/>
    </source>
</evidence>
<feature type="compositionally biased region" description="Polar residues" evidence="2">
    <location>
        <begin position="434"/>
        <end position="445"/>
    </location>
</feature>
<comment type="similarity">
    <text evidence="1">Belongs to the FAM135 family.</text>
</comment>
<comment type="caution">
    <text evidence="4">The sequence shown here is derived from an EMBL/GenBank/DDBJ whole genome shotgun (WGS) entry which is preliminary data.</text>
</comment>
<dbReference type="InterPro" id="IPR029058">
    <property type="entry name" value="AB_hydrolase_fold"/>
</dbReference>
<evidence type="ECO:0000313" key="7">
    <source>
        <dbReference type="Proteomes" id="UP000663870"/>
    </source>
</evidence>
<dbReference type="SUPFAM" id="SSF53474">
    <property type="entry name" value="alpha/beta-Hydrolases"/>
    <property type="match status" value="1"/>
</dbReference>
<name>A0A813WGB2_9BILA</name>
<dbReference type="PANTHER" id="PTHR12482:SF5">
    <property type="entry name" value="DUF676 DOMAIN-CONTAINING PROTEIN"/>
    <property type="match status" value="1"/>
</dbReference>
<accession>A0A813WGB2</accession>
<keyword evidence="7" id="KW-1185">Reference proteome</keyword>
<reference evidence="4" key="1">
    <citation type="submission" date="2021-02" db="EMBL/GenBank/DDBJ databases">
        <authorList>
            <person name="Nowell W R."/>
        </authorList>
    </citation>
    <scope>NUCLEOTIDE SEQUENCE</scope>
</reference>
<dbReference type="InterPro" id="IPR044294">
    <property type="entry name" value="Lipase-like"/>
</dbReference>
<dbReference type="Proteomes" id="UP000663870">
    <property type="component" value="Unassembled WGS sequence"/>
</dbReference>
<dbReference type="EMBL" id="CAJNOL010000133">
    <property type="protein sequence ID" value="CAF0873629.1"/>
    <property type="molecule type" value="Genomic_DNA"/>
</dbReference>
<proteinExistence type="inferred from homology"/>
<dbReference type="Pfam" id="PF12394">
    <property type="entry name" value="DUF3657"/>
    <property type="match status" value="1"/>
</dbReference>